<sequence length="129" mass="13823">MPPAGRSSSGQIIGGFDHGWSRDGRARYRGSQNLVDRARRRNKREKGDSGSLASPAARSGHGSSGACGGGHRRCDSGVFRKKWLLSRARNEETRKRSGSGSLVLAGDIANGDWRRRRRPSPVVGVAVAA</sequence>
<name>A0A4D6N0W9_VIGUN</name>
<dbReference type="Proteomes" id="UP000501690">
    <property type="component" value="Linkage Group LG9"/>
</dbReference>
<accession>A0A4D6N0W9</accession>
<feature type="compositionally biased region" description="Polar residues" evidence="1">
    <location>
        <begin position="1"/>
        <end position="11"/>
    </location>
</feature>
<proteinExistence type="predicted"/>
<feature type="region of interest" description="Disordered" evidence="1">
    <location>
        <begin position="1"/>
        <end position="75"/>
    </location>
</feature>
<reference evidence="2 3" key="1">
    <citation type="submission" date="2019-04" db="EMBL/GenBank/DDBJ databases">
        <title>An improved genome assembly and genetic linkage map for asparagus bean, Vigna unguiculata ssp. sesquipedialis.</title>
        <authorList>
            <person name="Xia Q."/>
            <person name="Zhang R."/>
            <person name="Dong Y."/>
        </authorList>
    </citation>
    <scope>NUCLEOTIDE SEQUENCE [LARGE SCALE GENOMIC DNA]</scope>
    <source>
        <tissue evidence="2">Leaf</tissue>
    </source>
</reference>
<gene>
    <name evidence="2" type="ORF">DEO72_LG9g1537</name>
</gene>
<protein>
    <submittedName>
        <fullName evidence="2">Uncharacterized protein</fullName>
    </submittedName>
</protein>
<dbReference type="EMBL" id="CP039353">
    <property type="protein sequence ID" value="QCE06524.1"/>
    <property type="molecule type" value="Genomic_DNA"/>
</dbReference>
<keyword evidence="3" id="KW-1185">Reference proteome</keyword>
<evidence type="ECO:0000256" key="1">
    <source>
        <dbReference type="SAM" id="MobiDB-lite"/>
    </source>
</evidence>
<evidence type="ECO:0000313" key="2">
    <source>
        <dbReference type="EMBL" id="QCE06524.1"/>
    </source>
</evidence>
<evidence type="ECO:0000313" key="3">
    <source>
        <dbReference type="Proteomes" id="UP000501690"/>
    </source>
</evidence>
<dbReference type="AlphaFoldDB" id="A0A4D6N0W9"/>
<organism evidence="2 3">
    <name type="scientific">Vigna unguiculata</name>
    <name type="common">Cowpea</name>
    <dbReference type="NCBI Taxonomy" id="3917"/>
    <lineage>
        <taxon>Eukaryota</taxon>
        <taxon>Viridiplantae</taxon>
        <taxon>Streptophyta</taxon>
        <taxon>Embryophyta</taxon>
        <taxon>Tracheophyta</taxon>
        <taxon>Spermatophyta</taxon>
        <taxon>Magnoliopsida</taxon>
        <taxon>eudicotyledons</taxon>
        <taxon>Gunneridae</taxon>
        <taxon>Pentapetalae</taxon>
        <taxon>rosids</taxon>
        <taxon>fabids</taxon>
        <taxon>Fabales</taxon>
        <taxon>Fabaceae</taxon>
        <taxon>Papilionoideae</taxon>
        <taxon>50 kb inversion clade</taxon>
        <taxon>NPAAA clade</taxon>
        <taxon>indigoferoid/millettioid clade</taxon>
        <taxon>Phaseoleae</taxon>
        <taxon>Vigna</taxon>
    </lineage>
</organism>